<dbReference type="RefSeq" id="WP_099557246.1">
    <property type="nucleotide sequence ID" value="NZ_LT960614.1"/>
</dbReference>
<organism evidence="1 2">
    <name type="scientific">Hartmannibacter diazotrophicus</name>
    <dbReference type="NCBI Taxonomy" id="1482074"/>
    <lineage>
        <taxon>Bacteria</taxon>
        <taxon>Pseudomonadati</taxon>
        <taxon>Pseudomonadota</taxon>
        <taxon>Alphaproteobacteria</taxon>
        <taxon>Hyphomicrobiales</taxon>
        <taxon>Pleomorphomonadaceae</taxon>
        <taxon>Hartmannibacter</taxon>
    </lineage>
</organism>
<accession>A0A2C9D9S4</accession>
<keyword evidence="2" id="KW-1185">Reference proteome</keyword>
<evidence type="ECO:0000313" key="2">
    <source>
        <dbReference type="Proteomes" id="UP000223606"/>
    </source>
</evidence>
<dbReference type="AlphaFoldDB" id="A0A2C9D9S4"/>
<protein>
    <submittedName>
        <fullName evidence="1">Uncharacterized protein</fullName>
    </submittedName>
</protein>
<evidence type="ECO:0000313" key="1">
    <source>
        <dbReference type="EMBL" id="SON56920.1"/>
    </source>
</evidence>
<gene>
    <name evidence="1" type="ORF">HDIA_3379</name>
</gene>
<proteinExistence type="predicted"/>
<name>A0A2C9D9S4_9HYPH</name>
<reference evidence="2" key="1">
    <citation type="submission" date="2017-09" db="EMBL/GenBank/DDBJ databases">
        <title>Genome sequence of Nannocystis excedens DSM 71.</title>
        <authorList>
            <person name="Blom J."/>
        </authorList>
    </citation>
    <scope>NUCLEOTIDE SEQUENCE [LARGE SCALE GENOMIC DNA]</scope>
    <source>
        <strain evidence="2">type strain: E19</strain>
    </source>
</reference>
<dbReference type="EMBL" id="LT960614">
    <property type="protein sequence ID" value="SON56920.1"/>
    <property type="molecule type" value="Genomic_DNA"/>
</dbReference>
<sequence length="68" mass="7203">MSAHFLEYATLAVSVAGLAAVLAEIVVKDARLLPAIIRNAREIAAPAKDRLRGTNVAFSHQTHLPNAA</sequence>
<dbReference type="Proteomes" id="UP000223606">
    <property type="component" value="Chromosome 1"/>
</dbReference>
<dbReference type="OrthoDB" id="9943655at2"/>
<dbReference type="KEGG" id="hdi:HDIA_3379"/>